<organism evidence="1 2">
    <name type="scientific">Ophiobolus disseminans</name>
    <dbReference type="NCBI Taxonomy" id="1469910"/>
    <lineage>
        <taxon>Eukaryota</taxon>
        <taxon>Fungi</taxon>
        <taxon>Dikarya</taxon>
        <taxon>Ascomycota</taxon>
        <taxon>Pezizomycotina</taxon>
        <taxon>Dothideomycetes</taxon>
        <taxon>Pleosporomycetidae</taxon>
        <taxon>Pleosporales</taxon>
        <taxon>Pleosporineae</taxon>
        <taxon>Phaeosphaeriaceae</taxon>
        <taxon>Ophiobolus</taxon>
    </lineage>
</organism>
<sequence>MMEDRGLCLWHNTTTASFTQLLQIYLQLRHHSSPCQFIMRSGPIFALAAAATAADVSVVWRHEKVSGSTSLTVHSSNDNKVLAKTCGNTIGSLDFHVDEHGAGTFTTGGTTFAIQTTPQNGVSCNRIYNGDVAVVECTNVKLDVPENAALSADCFHDETAKESFRALKSRSVALSARSMNIPSPSEHANAPPAPNSFRLRGRQVPGSCGPNPGFELTGNGNPHQNYFHKQLSENIFCGASPSCLVGQSKSESFSIGFSTSGSADGWFSAGFDVQKSWTTGNDYQCYGAAGDTVCVWYNTAHTAYTGRPYTVNSCDPGRRIYRKEIIMKSPNKANRGGGYYCVVGTCRAQGDGYWDDSGRAGGP</sequence>
<dbReference type="OrthoDB" id="3641682at2759"/>
<protein>
    <submittedName>
        <fullName evidence="1">Uncharacterized protein</fullName>
    </submittedName>
</protein>
<dbReference type="Proteomes" id="UP000799424">
    <property type="component" value="Unassembled WGS sequence"/>
</dbReference>
<dbReference type="AlphaFoldDB" id="A0A6A7A501"/>
<evidence type="ECO:0000313" key="2">
    <source>
        <dbReference type="Proteomes" id="UP000799424"/>
    </source>
</evidence>
<accession>A0A6A7A501</accession>
<keyword evidence="2" id="KW-1185">Reference proteome</keyword>
<name>A0A6A7A501_9PLEO</name>
<dbReference type="EMBL" id="MU006222">
    <property type="protein sequence ID" value="KAF2828371.1"/>
    <property type="molecule type" value="Genomic_DNA"/>
</dbReference>
<reference evidence="1" key="1">
    <citation type="journal article" date="2020" name="Stud. Mycol.">
        <title>101 Dothideomycetes genomes: a test case for predicting lifestyles and emergence of pathogens.</title>
        <authorList>
            <person name="Haridas S."/>
            <person name="Albert R."/>
            <person name="Binder M."/>
            <person name="Bloem J."/>
            <person name="Labutti K."/>
            <person name="Salamov A."/>
            <person name="Andreopoulos B."/>
            <person name="Baker S."/>
            <person name="Barry K."/>
            <person name="Bills G."/>
            <person name="Bluhm B."/>
            <person name="Cannon C."/>
            <person name="Castanera R."/>
            <person name="Culley D."/>
            <person name="Daum C."/>
            <person name="Ezra D."/>
            <person name="Gonzalez J."/>
            <person name="Henrissat B."/>
            <person name="Kuo A."/>
            <person name="Liang C."/>
            <person name="Lipzen A."/>
            <person name="Lutzoni F."/>
            <person name="Magnuson J."/>
            <person name="Mondo S."/>
            <person name="Nolan M."/>
            <person name="Ohm R."/>
            <person name="Pangilinan J."/>
            <person name="Park H.-J."/>
            <person name="Ramirez L."/>
            <person name="Alfaro M."/>
            <person name="Sun H."/>
            <person name="Tritt A."/>
            <person name="Yoshinaga Y."/>
            <person name="Zwiers L.-H."/>
            <person name="Turgeon B."/>
            <person name="Goodwin S."/>
            <person name="Spatafora J."/>
            <person name="Crous P."/>
            <person name="Grigoriev I."/>
        </authorList>
    </citation>
    <scope>NUCLEOTIDE SEQUENCE</scope>
    <source>
        <strain evidence="1">CBS 113818</strain>
    </source>
</reference>
<gene>
    <name evidence="1" type="ORF">CC86DRAFT_465212</name>
</gene>
<proteinExistence type="predicted"/>
<evidence type="ECO:0000313" key="1">
    <source>
        <dbReference type="EMBL" id="KAF2828371.1"/>
    </source>
</evidence>